<keyword evidence="2" id="KW-1185">Reference proteome</keyword>
<dbReference type="HOGENOM" id="CLU_520242_0_0_1"/>
<dbReference type="InParanoid" id="M4B560"/>
<reference evidence="1" key="2">
    <citation type="submission" date="2015-06" db="UniProtKB">
        <authorList>
            <consortium name="EnsemblProtists"/>
        </authorList>
    </citation>
    <scope>IDENTIFICATION</scope>
    <source>
        <strain evidence="1">Emoy2</strain>
    </source>
</reference>
<sequence length="556" mass="62391">MAHDSARDLLRASVTDGDAVRGYLESIESHEVHNCSSSVSRSPLIATHLSLCYVQLNELLDGLSSCTHKEKQQQQENRHLPQSKCSVLVHDDWLPLIRLLVQCETTRLRTASRVLYALRRGRPSELESMQLLTEVSLGYSSALDELQEVQKKNGTTRRMVQRQKLRDEVHAVLDTVFCFLEEEVVVSAEGGMVVGRGDKSGGRVCDSNGSNRSGDKVKLLPQLLGLVSFFLGLCGELRRKGEQETSETLVRLLELPWNCWTVPTLLDVLADDPSLMSRESWQRLQETVERLVTTSQKMTRETMKPMIRECVMVASVTGEHKWIAIARYVLQQLPVQLRQEAEFNLQMSLRQSPCIVSLICESIRSSRISGVLLENADSLSNGLQCGAADVQPGWRDLLLLLHSLQASKPILHHRTSSSRVATEASVFTEIEHLAWLIVHSDFMAFTGSATLKEIQSQKTSRTLEKHLLDQVGLVLNFGGKQIHAREWKALLLMDIVLYWIEQSVTTCPGDITATSKSTLALILLQAIFETAPETRSEVLSCLFERSRKPAQRKARC</sequence>
<evidence type="ECO:0000313" key="2">
    <source>
        <dbReference type="Proteomes" id="UP000011713"/>
    </source>
</evidence>
<accession>M4B560</accession>
<dbReference type="VEuPathDB" id="FungiDB:HpaG801410"/>
<evidence type="ECO:0000313" key="1">
    <source>
        <dbReference type="EnsemblProtists" id="HpaP801410"/>
    </source>
</evidence>
<name>M4B560_HYAAE</name>
<dbReference type="eggNOG" id="ENOG502SJ88">
    <property type="taxonomic scope" value="Eukaryota"/>
</dbReference>
<dbReference type="EMBL" id="JH598325">
    <property type="status" value="NOT_ANNOTATED_CDS"/>
    <property type="molecule type" value="Genomic_DNA"/>
</dbReference>
<proteinExistence type="predicted"/>
<reference evidence="2" key="1">
    <citation type="journal article" date="2010" name="Science">
        <title>Signatures of adaptation to obligate biotrophy in the Hyaloperonospora arabidopsidis genome.</title>
        <authorList>
            <person name="Baxter L."/>
            <person name="Tripathy S."/>
            <person name="Ishaque N."/>
            <person name="Boot N."/>
            <person name="Cabral A."/>
            <person name="Kemen E."/>
            <person name="Thines M."/>
            <person name="Ah-Fong A."/>
            <person name="Anderson R."/>
            <person name="Badejoko W."/>
            <person name="Bittner-Eddy P."/>
            <person name="Boore J.L."/>
            <person name="Chibucos M.C."/>
            <person name="Coates M."/>
            <person name="Dehal P."/>
            <person name="Delehaunty K."/>
            <person name="Dong S."/>
            <person name="Downton P."/>
            <person name="Dumas B."/>
            <person name="Fabro G."/>
            <person name="Fronick C."/>
            <person name="Fuerstenberg S.I."/>
            <person name="Fulton L."/>
            <person name="Gaulin E."/>
            <person name="Govers F."/>
            <person name="Hughes L."/>
            <person name="Humphray S."/>
            <person name="Jiang R.H."/>
            <person name="Judelson H."/>
            <person name="Kamoun S."/>
            <person name="Kyung K."/>
            <person name="Meijer H."/>
            <person name="Minx P."/>
            <person name="Morris P."/>
            <person name="Nelson J."/>
            <person name="Phuntumart V."/>
            <person name="Qutob D."/>
            <person name="Rehmany A."/>
            <person name="Rougon-Cardoso A."/>
            <person name="Ryden P."/>
            <person name="Torto-Alalibo T."/>
            <person name="Studholme D."/>
            <person name="Wang Y."/>
            <person name="Win J."/>
            <person name="Wood J."/>
            <person name="Clifton S.W."/>
            <person name="Rogers J."/>
            <person name="Van den Ackerveken G."/>
            <person name="Jones J.D."/>
            <person name="McDowell J.M."/>
            <person name="Beynon J."/>
            <person name="Tyler B.M."/>
        </authorList>
    </citation>
    <scope>NUCLEOTIDE SEQUENCE [LARGE SCALE GENOMIC DNA]</scope>
    <source>
        <strain evidence="2">Emoy2</strain>
    </source>
</reference>
<dbReference type="EnsemblProtists" id="HpaT801410">
    <property type="protein sequence ID" value="HpaP801410"/>
    <property type="gene ID" value="HpaG801410"/>
</dbReference>
<dbReference type="OMA" id="WIAIARY"/>
<organism evidence="1 2">
    <name type="scientific">Hyaloperonospora arabidopsidis (strain Emoy2)</name>
    <name type="common">Downy mildew agent</name>
    <name type="synonym">Peronospora arabidopsidis</name>
    <dbReference type="NCBI Taxonomy" id="559515"/>
    <lineage>
        <taxon>Eukaryota</taxon>
        <taxon>Sar</taxon>
        <taxon>Stramenopiles</taxon>
        <taxon>Oomycota</taxon>
        <taxon>Peronosporomycetes</taxon>
        <taxon>Peronosporales</taxon>
        <taxon>Peronosporaceae</taxon>
        <taxon>Hyaloperonospora</taxon>
    </lineage>
</organism>
<protein>
    <submittedName>
        <fullName evidence="1">Uncharacterized protein</fullName>
    </submittedName>
</protein>
<dbReference type="Proteomes" id="UP000011713">
    <property type="component" value="Unassembled WGS sequence"/>
</dbReference>
<dbReference type="AlphaFoldDB" id="M4B560"/>